<gene>
    <name evidence="1" type="ORF">RPERSI_LOCUS25021</name>
</gene>
<evidence type="ECO:0000313" key="2">
    <source>
        <dbReference type="Proteomes" id="UP000789920"/>
    </source>
</evidence>
<sequence>PGTDLLGYVKSGAKICVQVKLVKHRKIGLNIRDKENNNSHVILAFKVQAVKKKKH</sequence>
<organism evidence="1 2">
    <name type="scientific">Racocetra persica</name>
    <dbReference type="NCBI Taxonomy" id="160502"/>
    <lineage>
        <taxon>Eukaryota</taxon>
        <taxon>Fungi</taxon>
        <taxon>Fungi incertae sedis</taxon>
        <taxon>Mucoromycota</taxon>
        <taxon>Glomeromycotina</taxon>
        <taxon>Glomeromycetes</taxon>
        <taxon>Diversisporales</taxon>
        <taxon>Gigasporaceae</taxon>
        <taxon>Racocetra</taxon>
    </lineage>
</organism>
<feature type="non-terminal residue" evidence="1">
    <location>
        <position position="55"/>
    </location>
</feature>
<keyword evidence="2" id="KW-1185">Reference proteome</keyword>
<name>A0ACA9S0R2_9GLOM</name>
<proteinExistence type="predicted"/>
<reference evidence="1" key="1">
    <citation type="submission" date="2021-06" db="EMBL/GenBank/DDBJ databases">
        <authorList>
            <person name="Kallberg Y."/>
            <person name="Tangrot J."/>
            <person name="Rosling A."/>
        </authorList>
    </citation>
    <scope>NUCLEOTIDE SEQUENCE</scope>
    <source>
        <strain evidence="1">MA461A</strain>
    </source>
</reference>
<dbReference type="Proteomes" id="UP000789920">
    <property type="component" value="Unassembled WGS sequence"/>
</dbReference>
<comment type="caution">
    <text evidence="1">The sequence shown here is derived from an EMBL/GenBank/DDBJ whole genome shotgun (WGS) entry which is preliminary data.</text>
</comment>
<dbReference type="EMBL" id="CAJVQC010081650">
    <property type="protein sequence ID" value="CAG8818944.1"/>
    <property type="molecule type" value="Genomic_DNA"/>
</dbReference>
<accession>A0ACA9S0R2</accession>
<feature type="non-terminal residue" evidence="1">
    <location>
        <position position="1"/>
    </location>
</feature>
<evidence type="ECO:0000313" key="1">
    <source>
        <dbReference type="EMBL" id="CAG8818944.1"/>
    </source>
</evidence>
<protein>
    <submittedName>
        <fullName evidence="1">33534_t:CDS:1</fullName>
    </submittedName>
</protein>